<gene>
    <name evidence="11" type="ORF">CBR_g53740</name>
</gene>
<comment type="similarity">
    <text evidence="2">Belongs to the SYS1 family.</text>
</comment>
<accession>A0A388MBL5</accession>
<dbReference type="GO" id="GO:0005829">
    <property type="term" value="C:cytosol"/>
    <property type="evidence" value="ECO:0007669"/>
    <property type="project" value="GOC"/>
</dbReference>
<organism evidence="11 12">
    <name type="scientific">Chara braunii</name>
    <name type="common">Braun's stonewort</name>
    <dbReference type="NCBI Taxonomy" id="69332"/>
    <lineage>
        <taxon>Eukaryota</taxon>
        <taxon>Viridiplantae</taxon>
        <taxon>Streptophyta</taxon>
        <taxon>Charophyceae</taxon>
        <taxon>Charales</taxon>
        <taxon>Characeae</taxon>
        <taxon>Chara</taxon>
    </lineage>
</organism>
<feature type="compositionally biased region" description="Polar residues" evidence="9">
    <location>
        <begin position="241"/>
        <end position="250"/>
    </location>
</feature>
<dbReference type="Proteomes" id="UP000265515">
    <property type="component" value="Unassembled WGS sequence"/>
</dbReference>
<dbReference type="PANTHER" id="PTHR12952">
    <property type="entry name" value="SYS1"/>
    <property type="match status" value="1"/>
</dbReference>
<keyword evidence="6 10" id="KW-1133">Transmembrane helix</keyword>
<dbReference type="GO" id="GO:0006895">
    <property type="term" value="P:Golgi to endosome transport"/>
    <property type="evidence" value="ECO:0007669"/>
    <property type="project" value="TreeGrafter"/>
</dbReference>
<dbReference type="STRING" id="69332.A0A388MBL5"/>
<evidence type="ECO:0000256" key="7">
    <source>
        <dbReference type="ARBA" id="ARBA00023034"/>
    </source>
</evidence>
<feature type="transmembrane region" description="Helical" evidence="10">
    <location>
        <begin position="617"/>
        <end position="637"/>
    </location>
</feature>
<evidence type="ECO:0000256" key="6">
    <source>
        <dbReference type="ARBA" id="ARBA00022989"/>
    </source>
</evidence>
<protein>
    <recommendedName>
        <fullName evidence="13">Protein SYS1 homolog</fullName>
    </recommendedName>
</protein>
<sequence length="688" mass="74403">MRGLLRPAVLRTTVLGQFLSLININIVAVIEIGGARLAVGGVGGEEEEEVAEGEGGGKGRGRQGEEKLGDIQCGRRRVISSSKQTIFLSWHSSGSTSRVSGQADRKRSWGDLSADVAKEKTTKLTEGREKRTRVSEGREKGKTDGSLERPVATGRVFLGEAIINRRTHVHAALTAAASEAAAVAGDEFLWERRSLTAASEAAAVAGDEWWRSREVVGSVAEAARRQSAVSARSGDRIHQVSAPTETNIGAESTREEKQAAAAVSATLGDRIQQVSAPTETSTRAESSIGKGEKQGGGRKGAEFSGRAEEEELRRRFAAASLLHYSPSRPSSPRAPPPPPPPSPTSSSLRRDCPALLKLLRGCSLDLVPPPLKGVPSGPIAAAAAAIGPNSSSWSRSLLKRRLRWDEELLLLICDWLRRNGASRGHPPHVGSTSPSLSLPTRGLLRRLLTRSLKAWSGVAEVLTRSSPITGRRETAPQIWSRSAPKRLGNSLGKKDGTTDRKARKRGYRPGSGARPAARAAWLSRVNAMFYGAIVWDPWLILAQITCIQCLYYLSLGLVLWVLVGTRVPTFTLRYFFDYTALTSKSLTGWLTMTAFLCNAFIGAGYLVLLVERAKKCLDFTATMYIIHIFFCLLYAGWPSTFSWWVVNGIGLAIMAVLGEWLCMQKELRDIPIRGGRGAATSSARALPL</sequence>
<feature type="transmembrane region" description="Helical" evidence="10">
    <location>
        <begin position="521"/>
        <end position="542"/>
    </location>
</feature>
<evidence type="ECO:0000256" key="5">
    <source>
        <dbReference type="ARBA" id="ARBA00022927"/>
    </source>
</evidence>
<evidence type="ECO:0000256" key="2">
    <source>
        <dbReference type="ARBA" id="ARBA00008160"/>
    </source>
</evidence>
<feature type="transmembrane region" description="Helical" evidence="10">
    <location>
        <begin position="549"/>
        <end position="569"/>
    </location>
</feature>
<feature type="compositionally biased region" description="Basic and acidic residues" evidence="9">
    <location>
        <begin position="290"/>
        <end position="309"/>
    </location>
</feature>
<feature type="region of interest" description="Disordered" evidence="9">
    <location>
        <begin position="227"/>
        <end position="309"/>
    </location>
</feature>
<evidence type="ECO:0000256" key="8">
    <source>
        <dbReference type="ARBA" id="ARBA00023136"/>
    </source>
</evidence>
<keyword evidence="4 10" id="KW-0812">Transmembrane</keyword>
<dbReference type="GO" id="GO:0000139">
    <property type="term" value="C:Golgi membrane"/>
    <property type="evidence" value="ECO:0007669"/>
    <property type="project" value="UniProtKB-SubCell"/>
</dbReference>
<feature type="compositionally biased region" description="Pro residues" evidence="9">
    <location>
        <begin position="332"/>
        <end position="343"/>
    </location>
</feature>
<dbReference type="InterPro" id="IPR019185">
    <property type="entry name" value="Integral_membrane_SYS1-rel"/>
</dbReference>
<keyword evidence="3" id="KW-0813">Transport</keyword>
<feature type="transmembrane region" description="Helical" evidence="10">
    <location>
        <begin position="589"/>
        <end position="610"/>
    </location>
</feature>
<dbReference type="Gramene" id="GBG91849">
    <property type="protein sequence ID" value="GBG91849"/>
    <property type="gene ID" value="CBR_g53740"/>
</dbReference>
<feature type="compositionally biased region" description="Polar residues" evidence="9">
    <location>
        <begin position="272"/>
        <end position="285"/>
    </location>
</feature>
<evidence type="ECO:0000256" key="4">
    <source>
        <dbReference type="ARBA" id="ARBA00022692"/>
    </source>
</evidence>
<keyword evidence="5" id="KW-0653">Protein transport</keyword>
<keyword evidence="8 10" id="KW-0472">Membrane</keyword>
<comment type="caution">
    <text evidence="11">The sequence shown here is derived from an EMBL/GenBank/DDBJ whole genome shotgun (WGS) entry which is preliminary data.</text>
</comment>
<dbReference type="PANTHER" id="PTHR12952:SF0">
    <property type="entry name" value="PROTEIN SYS1 HOMOLOG"/>
    <property type="match status" value="1"/>
</dbReference>
<evidence type="ECO:0000256" key="1">
    <source>
        <dbReference type="ARBA" id="ARBA00004653"/>
    </source>
</evidence>
<evidence type="ECO:0000256" key="9">
    <source>
        <dbReference type="SAM" id="MobiDB-lite"/>
    </source>
</evidence>
<keyword evidence="7" id="KW-0333">Golgi apparatus</keyword>
<reference evidence="11 12" key="1">
    <citation type="journal article" date="2018" name="Cell">
        <title>The Chara Genome: Secondary Complexity and Implications for Plant Terrestrialization.</title>
        <authorList>
            <person name="Nishiyama T."/>
            <person name="Sakayama H."/>
            <person name="Vries J.D."/>
            <person name="Buschmann H."/>
            <person name="Saint-Marcoux D."/>
            <person name="Ullrich K.K."/>
            <person name="Haas F.B."/>
            <person name="Vanderstraeten L."/>
            <person name="Becker D."/>
            <person name="Lang D."/>
            <person name="Vosolsobe S."/>
            <person name="Rombauts S."/>
            <person name="Wilhelmsson P.K.I."/>
            <person name="Janitza P."/>
            <person name="Kern R."/>
            <person name="Heyl A."/>
            <person name="Rumpler F."/>
            <person name="Villalobos L.I.A.C."/>
            <person name="Clay J.M."/>
            <person name="Skokan R."/>
            <person name="Toyoda A."/>
            <person name="Suzuki Y."/>
            <person name="Kagoshima H."/>
            <person name="Schijlen E."/>
            <person name="Tajeshwar N."/>
            <person name="Catarino B."/>
            <person name="Hetherington A.J."/>
            <person name="Saltykova A."/>
            <person name="Bonnot C."/>
            <person name="Breuninger H."/>
            <person name="Symeonidi A."/>
            <person name="Radhakrishnan G.V."/>
            <person name="Van Nieuwerburgh F."/>
            <person name="Deforce D."/>
            <person name="Chang C."/>
            <person name="Karol K.G."/>
            <person name="Hedrich R."/>
            <person name="Ulvskov P."/>
            <person name="Glockner G."/>
            <person name="Delwiche C.F."/>
            <person name="Petrasek J."/>
            <person name="Van de Peer Y."/>
            <person name="Friml J."/>
            <person name="Beilby M."/>
            <person name="Dolan L."/>
            <person name="Kohara Y."/>
            <person name="Sugano S."/>
            <person name="Fujiyama A."/>
            <person name="Delaux P.-M."/>
            <person name="Quint M."/>
            <person name="TheiBen G."/>
            <person name="Hagemann M."/>
            <person name="Harholt J."/>
            <person name="Dunand C."/>
            <person name="Zachgo S."/>
            <person name="Langdale J."/>
            <person name="Maumus F."/>
            <person name="Straeten D.V.D."/>
            <person name="Gould S.B."/>
            <person name="Rensing S.A."/>
        </authorList>
    </citation>
    <scope>NUCLEOTIDE SEQUENCE [LARGE SCALE GENOMIC DNA]</scope>
    <source>
        <strain evidence="11 12">S276</strain>
    </source>
</reference>
<feature type="compositionally biased region" description="Basic and acidic residues" evidence="9">
    <location>
        <begin position="120"/>
        <end position="147"/>
    </location>
</feature>
<dbReference type="GO" id="GO:0034067">
    <property type="term" value="P:protein localization to Golgi apparatus"/>
    <property type="evidence" value="ECO:0007669"/>
    <property type="project" value="TreeGrafter"/>
</dbReference>
<feature type="region of interest" description="Disordered" evidence="9">
    <location>
        <begin position="120"/>
        <end position="148"/>
    </location>
</feature>
<feature type="transmembrane region" description="Helical" evidence="10">
    <location>
        <begin position="643"/>
        <end position="663"/>
    </location>
</feature>
<evidence type="ECO:0000313" key="11">
    <source>
        <dbReference type="EMBL" id="GBG91849.1"/>
    </source>
</evidence>
<dbReference type="GO" id="GO:0043001">
    <property type="term" value="P:Golgi to plasma membrane protein transport"/>
    <property type="evidence" value="ECO:0007669"/>
    <property type="project" value="TreeGrafter"/>
</dbReference>
<proteinExistence type="inferred from homology"/>
<dbReference type="EMBL" id="BFEA01000959">
    <property type="protein sequence ID" value="GBG91849.1"/>
    <property type="molecule type" value="Genomic_DNA"/>
</dbReference>
<keyword evidence="12" id="KW-1185">Reference proteome</keyword>
<comment type="subcellular location">
    <subcellularLocation>
        <location evidence="1">Golgi apparatus membrane</location>
        <topology evidence="1">Multi-pass membrane protein</topology>
    </subcellularLocation>
</comment>
<dbReference type="OrthoDB" id="542931at2759"/>
<feature type="region of interest" description="Disordered" evidence="9">
    <location>
        <begin position="47"/>
        <end position="68"/>
    </location>
</feature>
<dbReference type="GO" id="GO:0005802">
    <property type="term" value="C:trans-Golgi network"/>
    <property type="evidence" value="ECO:0007669"/>
    <property type="project" value="TreeGrafter"/>
</dbReference>
<dbReference type="AlphaFoldDB" id="A0A388MBL5"/>
<evidence type="ECO:0000256" key="10">
    <source>
        <dbReference type="SAM" id="Phobius"/>
    </source>
</evidence>
<evidence type="ECO:0000256" key="3">
    <source>
        <dbReference type="ARBA" id="ARBA00022448"/>
    </source>
</evidence>
<dbReference type="Pfam" id="PF09801">
    <property type="entry name" value="SYS1"/>
    <property type="match status" value="1"/>
</dbReference>
<name>A0A388MBL5_CHABU</name>
<feature type="region of interest" description="Disordered" evidence="9">
    <location>
        <begin position="324"/>
        <end position="349"/>
    </location>
</feature>
<evidence type="ECO:0000313" key="12">
    <source>
        <dbReference type="Proteomes" id="UP000265515"/>
    </source>
</evidence>
<feature type="region of interest" description="Disordered" evidence="9">
    <location>
        <begin position="484"/>
        <end position="513"/>
    </location>
</feature>
<evidence type="ECO:0008006" key="13">
    <source>
        <dbReference type="Google" id="ProtNLM"/>
    </source>
</evidence>